<feature type="signal peptide" evidence="3">
    <location>
        <begin position="1"/>
        <end position="24"/>
    </location>
</feature>
<keyword evidence="2" id="KW-1133">Transmembrane helix</keyword>
<proteinExistence type="predicted"/>
<dbReference type="Pfam" id="PF04280">
    <property type="entry name" value="Tim44"/>
    <property type="match status" value="1"/>
</dbReference>
<evidence type="ECO:0000256" key="3">
    <source>
        <dbReference type="SAM" id="SignalP"/>
    </source>
</evidence>
<dbReference type="InterPro" id="IPR007379">
    <property type="entry name" value="Tim44-like_dom"/>
</dbReference>
<feature type="region of interest" description="Disordered" evidence="1">
    <location>
        <begin position="28"/>
        <end position="66"/>
    </location>
</feature>
<evidence type="ECO:0000256" key="2">
    <source>
        <dbReference type="SAM" id="Phobius"/>
    </source>
</evidence>
<evidence type="ECO:0000256" key="1">
    <source>
        <dbReference type="SAM" id="MobiDB-lite"/>
    </source>
</evidence>
<evidence type="ECO:0000313" key="6">
    <source>
        <dbReference type="Proteomes" id="UP000252357"/>
    </source>
</evidence>
<keyword evidence="2" id="KW-0472">Membrane</keyword>
<dbReference type="Proteomes" id="UP000252357">
    <property type="component" value="Unassembled WGS sequence"/>
</dbReference>
<gene>
    <name evidence="5" type="ORF">DU000_07545</name>
</gene>
<feature type="chain" id="PRO_5016977587" evidence="3">
    <location>
        <begin position="25"/>
        <end position="280"/>
    </location>
</feature>
<sequence>MKQFCLMLSVIVLTLGLGLQEAQAKRMGGGKSVGKQSNVTQRQAEPARQPGAQQAAPAANPAAAQPQRNRWLGPVAGLAAGLGLAALASHFGFGEELASMMLMALIGIIIFAVIGFIMRRRMQPALNPQGPAGQFERRAMTDVEQPMQYQGGAPVAADEQLDEAAFVEHAKRYFTRLQAAYDKADYDALREFTTAEMFTALYAEIQERQGKANQTDILQLNAVFLGLEKFGGEYTASVKFGGLVREDKEAPATAINEVWHFSKPVKGDAGWVLAGIQQAE</sequence>
<reference evidence="5 6" key="1">
    <citation type="journal article" date="2018" name="Int. J. Syst. Evol. Microbiol.">
        <title>Parvibium lacunae gen. nov., sp. nov., a new member of the family Alcaligenaceae isolated from a freshwater pond.</title>
        <authorList>
            <person name="Chen W.M."/>
            <person name="Xie P.B."/>
            <person name="Hsu M.Y."/>
            <person name="Sheu S.Y."/>
        </authorList>
    </citation>
    <scope>NUCLEOTIDE SEQUENCE [LARGE SCALE GENOMIC DNA]</scope>
    <source>
        <strain evidence="5 6">KMB9</strain>
    </source>
</reference>
<dbReference type="RefSeq" id="WP_114402728.1">
    <property type="nucleotide sequence ID" value="NZ_QPGB01000002.1"/>
</dbReference>
<evidence type="ECO:0000313" key="5">
    <source>
        <dbReference type="EMBL" id="RCS58644.1"/>
    </source>
</evidence>
<feature type="transmembrane region" description="Helical" evidence="2">
    <location>
        <begin position="100"/>
        <end position="118"/>
    </location>
</feature>
<dbReference type="PANTHER" id="PTHR41542">
    <property type="entry name" value="BLL5807 PROTEIN"/>
    <property type="match status" value="1"/>
</dbReference>
<keyword evidence="3" id="KW-0732">Signal</keyword>
<dbReference type="OrthoDB" id="5297955at2"/>
<feature type="compositionally biased region" description="Low complexity" evidence="1">
    <location>
        <begin position="41"/>
        <end position="66"/>
    </location>
</feature>
<dbReference type="EMBL" id="QPGB01000002">
    <property type="protein sequence ID" value="RCS58644.1"/>
    <property type="molecule type" value="Genomic_DNA"/>
</dbReference>
<dbReference type="SMART" id="SM00978">
    <property type="entry name" value="Tim44"/>
    <property type="match status" value="1"/>
</dbReference>
<name>A0A368L4Y9_9BURK</name>
<accession>A0A368L4Y9</accession>
<organism evidence="5 6">
    <name type="scientific">Parvibium lacunae</name>
    <dbReference type="NCBI Taxonomy" id="1888893"/>
    <lineage>
        <taxon>Bacteria</taxon>
        <taxon>Pseudomonadati</taxon>
        <taxon>Pseudomonadota</taxon>
        <taxon>Betaproteobacteria</taxon>
        <taxon>Burkholderiales</taxon>
        <taxon>Alcaligenaceae</taxon>
        <taxon>Parvibium</taxon>
    </lineage>
</organism>
<dbReference type="Gene3D" id="3.10.450.240">
    <property type="match status" value="1"/>
</dbReference>
<feature type="domain" description="Tim44-like" evidence="4">
    <location>
        <begin position="147"/>
        <end position="278"/>
    </location>
</feature>
<feature type="transmembrane region" description="Helical" evidence="2">
    <location>
        <begin position="71"/>
        <end position="93"/>
    </location>
</feature>
<protein>
    <submittedName>
        <fullName evidence="5">Tim44 domain-containing protein</fullName>
    </submittedName>
</protein>
<keyword evidence="2" id="KW-0812">Transmembrane</keyword>
<dbReference type="AlphaFoldDB" id="A0A368L4Y9"/>
<keyword evidence="6" id="KW-1185">Reference proteome</keyword>
<comment type="caution">
    <text evidence="5">The sequence shown here is derived from an EMBL/GenBank/DDBJ whole genome shotgun (WGS) entry which is preliminary data.</text>
</comment>
<dbReference type="InterPro" id="IPR032710">
    <property type="entry name" value="NTF2-like_dom_sf"/>
</dbReference>
<dbReference type="PANTHER" id="PTHR41542:SF1">
    <property type="entry name" value="BLL5807 PROTEIN"/>
    <property type="match status" value="1"/>
</dbReference>
<evidence type="ECO:0000259" key="4">
    <source>
        <dbReference type="SMART" id="SM00978"/>
    </source>
</evidence>
<dbReference type="SUPFAM" id="SSF54427">
    <property type="entry name" value="NTF2-like"/>
    <property type="match status" value="1"/>
</dbReference>